<evidence type="ECO:0000256" key="9">
    <source>
        <dbReference type="ARBA" id="ARBA00066187"/>
    </source>
</evidence>
<dbReference type="GO" id="GO:0006284">
    <property type="term" value="P:base-excision repair"/>
    <property type="evidence" value="ECO:0007669"/>
    <property type="project" value="InterPro"/>
</dbReference>
<dbReference type="GO" id="GO:0003677">
    <property type="term" value="F:DNA binding"/>
    <property type="evidence" value="ECO:0007669"/>
    <property type="project" value="InterPro"/>
</dbReference>
<dbReference type="AlphaFoldDB" id="A0A653BDH9"/>
<evidence type="ECO:0000256" key="1">
    <source>
        <dbReference type="ARBA" id="ARBA00000086"/>
    </source>
</evidence>
<evidence type="ECO:0000256" key="3">
    <source>
        <dbReference type="ARBA" id="ARBA00009232"/>
    </source>
</evidence>
<evidence type="ECO:0000256" key="11">
    <source>
        <dbReference type="ARBA" id="ARBA00076879"/>
    </source>
</evidence>
<keyword evidence="7" id="KW-0234">DNA repair</keyword>
<dbReference type="Pfam" id="PF02245">
    <property type="entry name" value="Pur_DNA_glyco"/>
    <property type="match status" value="1"/>
</dbReference>
<dbReference type="PANTHER" id="PTHR10429:SF0">
    <property type="entry name" value="DNA-3-METHYLADENINE GLYCOSYLASE"/>
    <property type="match status" value="1"/>
</dbReference>
<dbReference type="InterPro" id="IPR036995">
    <property type="entry name" value="MPG_sf"/>
</dbReference>
<reference evidence="14 15" key="1">
    <citation type="submission" date="2019-01" db="EMBL/GenBank/DDBJ databases">
        <authorList>
            <person name="Sayadi A."/>
        </authorList>
    </citation>
    <scope>NUCLEOTIDE SEQUENCE [LARGE SCALE GENOMIC DNA]</scope>
</reference>
<dbReference type="HAMAP" id="MF_00527">
    <property type="entry name" value="3MGH"/>
    <property type="match status" value="1"/>
</dbReference>
<keyword evidence="15" id="KW-1185">Reference proteome</keyword>
<dbReference type="FunFam" id="3.10.300.10:FF:000001">
    <property type="entry name" value="Putative 3-methyladenine DNA glycosylase"/>
    <property type="match status" value="1"/>
</dbReference>
<dbReference type="InterPro" id="IPR011034">
    <property type="entry name" value="Formyl_transferase-like_C_sf"/>
</dbReference>
<dbReference type="EC" id="3.2.2.21" evidence="4"/>
<dbReference type="NCBIfam" id="TIGR00567">
    <property type="entry name" value="3mg"/>
    <property type="match status" value="1"/>
</dbReference>
<evidence type="ECO:0000256" key="7">
    <source>
        <dbReference type="ARBA" id="ARBA00023204"/>
    </source>
</evidence>
<protein>
    <recommendedName>
        <fullName evidence="10">DNA-3-methyladenine glycosylase</fullName>
        <ecNumber evidence="4">3.2.2.21</ecNumber>
    </recommendedName>
    <alternativeName>
        <fullName evidence="11">3-alkyladenine DNA glycosylase</fullName>
    </alternativeName>
    <alternativeName>
        <fullName evidence="8">3-methyladenine DNA glycosidase</fullName>
    </alternativeName>
    <alternativeName>
        <fullName evidence="13">ADPG</fullName>
    </alternativeName>
    <alternativeName>
        <fullName evidence="12">N-methylpurine-DNA glycosylase</fullName>
    </alternativeName>
</protein>
<dbReference type="EMBL" id="CAACVG010000010">
    <property type="protein sequence ID" value="VEN33459.1"/>
    <property type="molecule type" value="Genomic_DNA"/>
</dbReference>
<accession>A0A653BDH9</accession>
<evidence type="ECO:0000256" key="4">
    <source>
        <dbReference type="ARBA" id="ARBA00012000"/>
    </source>
</evidence>
<dbReference type="Proteomes" id="UP000410492">
    <property type="component" value="Unassembled WGS sequence"/>
</dbReference>
<evidence type="ECO:0000256" key="8">
    <source>
        <dbReference type="ARBA" id="ARBA00033426"/>
    </source>
</evidence>
<comment type="function">
    <text evidence="2">Hydrolysis of the deoxyribose N-glycosidic bond to excise 3-methyladenine, and 7-methylguanine from the damaged DNA polymer formed by alkylation lesions.</text>
</comment>
<dbReference type="Gene3D" id="3.10.300.10">
    <property type="entry name" value="Methylpurine-DNA glycosylase (MPG)"/>
    <property type="match status" value="1"/>
</dbReference>
<comment type="similarity">
    <text evidence="3">Belongs to the DNA glycosylase MPG family.</text>
</comment>
<dbReference type="SUPFAM" id="SSF50486">
    <property type="entry name" value="FMT C-terminal domain-like"/>
    <property type="match status" value="1"/>
</dbReference>
<comment type="catalytic activity">
    <reaction evidence="1">
        <text>Hydrolysis of alkylated DNA, releasing 3-methyladenine, 3-methylguanine, 7-methylguanine and 7-methyladenine.</text>
        <dbReference type="EC" id="3.2.2.21"/>
    </reaction>
</comment>
<evidence type="ECO:0000256" key="2">
    <source>
        <dbReference type="ARBA" id="ARBA00002421"/>
    </source>
</evidence>
<dbReference type="InterPro" id="IPR003180">
    <property type="entry name" value="MPG"/>
</dbReference>
<evidence type="ECO:0000256" key="13">
    <source>
        <dbReference type="ARBA" id="ARBA00082988"/>
    </source>
</evidence>
<organism evidence="14 15">
    <name type="scientific">Callosobruchus maculatus</name>
    <name type="common">Southern cowpea weevil</name>
    <name type="synonym">Pulse bruchid</name>
    <dbReference type="NCBI Taxonomy" id="64391"/>
    <lineage>
        <taxon>Eukaryota</taxon>
        <taxon>Metazoa</taxon>
        <taxon>Ecdysozoa</taxon>
        <taxon>Arthropoda</taxon>
        <taxon>Hexapoda</taxon>
        <taxon>Insecta</taxon>
        <taxon>Pterygota</taxon>
        <taxon>Neoptera</taxon>
        <taxon>Endopterygota</taxon>
        <taxon>Coleoptera</taxon>
        <taxon>Polyphaga</taxon>
        <taxon>Cucujiformia</taxon>
        <taxon>Chrysomeloidea</taxon>
        <taxon>Chrysomelidae</taxon>
        <taxon>Bruchinae</taxon>
        <taxon>Bruchini</taxon>
        <taxon>Callosobruchus</taxon>
    </lineage>
</organism>
<keyword evidence="5" id="KW-0227">DNA damage</keyword>
<evidence type="ECO:0000256" key="12">
    <source>
        <dbReference type="ARBA" id="ARBA00078171"/>
    </source>
</evidence>
<proteinExistence type="inferred from homology"/>
<dbReference type="PANTHER" id="PTHR10429">
    <property type="entry name" value="DNA-3-METHYLADENINE GLYCOSYLASE"/>
    <property type="match status" value="1"/>
</dbReference>
<evidence type="ECO:0000256" key="6">
    <source>
        <dbReference type="ARBA" id="ARBA00022801"/>
    </source>
</evidence>
<gene>
    <name evidence="14" type="ORF">CALMAC_LOCUS2</name>
</gene>
<dbReference type="GO" id="GO:0003905">
    <property type="term" value="F:alkylbase DNA N-glycosylase activity"/>
    <property type="evidence" value="ECO:0007669"/>
    <property type="project" value="UniProtKB-EC"/>
</dbReference>
<evidence type="ECO:0000313" key="14">
    <source>
        <dbReference type="EMBL" id="VEN33459.1"/>
    </source>
</evidence>
<comment type="subunit">
    <text evidence="9">Binds MBD1. Binds SSBP1.</text>
</comment>
<sequence>MNSNRLLKEDLDKECEDLAVYLLGKCLVRKLEDGTILKGRIVETEAYLGGNDKASHSYNNRRSAANEPMYMEAGTCYVYMTYGMFFCMNISSKEPGAAVLIRALEPLCGINTMEKLRVEKLKSAKESIKTEDLCNGPAKLCNAMNITKEHLNKVNVTDLQNEQIWLEDDPDYDKEDVNIVQTTRIGIASAGEWATKPLRYYILNNKCVSKRDKNAERNLDV</sequence>
<dbReference type="CDD" id="cd00540">
    <property type="entry name" value="AAG"/>
    <property type="match status" value="1"/>
</dbReference>
<dbReference type="OrthoDB" id="6353017at2759"/>
<evidence type="ECO:0000256" key="10">
    <source>
        <dbReference type="ARBA" id="ARBA00068926"/>
    </source>
</evidence>
<evidence type="ECO:0000313" key="15">
    <source>
        <dbReference type="Proteomes" id="UP000410492"/>
    </source>
</evidence>
<keyword evidence="6" id="KW-0378">Hydrolase</keyword>
<name>A0A653BDH9_CALMS</name>
<evidence type="ECO:0000256" key="5">
    <source>
        <dbReference type="ARBA" id="ARBA00022763"/>
    </source>
</evidence>